<gene>
    <name evidence="2" type="ORF">KIW84_021990</name>
</gene>
<organism evidence="2 3">
    <name type="scientific">Pisum sativum</name>
    <name type="common">Garden pea</name>
    <name type="synonym">Lathyrus oleraceus</name>
    <dbReference type="NCBI Taxonomy" id="3888"/>
    <lineage>
        <taxon>Eukaryota</taxon>
        <taxon>Viridiplantae</taxon>
        <taxon>Streptophyta</taxon>
        <taxon>Embryophyta</taxon>
        <taxon>Tracheophyta</taxon>
        <taxon>Spermatophyta</taxon>
        <taxon>Magnoliopsida</taxon>
        <taxon>eudicotyledons</taxon>
        <taxon>Gunneridae</taxon>
        <taxon>Pentapetalae</taxon>
        <taxon>rosids</taxon>
        <taxon>fabids</taxon>
        <taxon>Fabales</taxon>
        <taxon>Fabaceae</taxon>
        <taxon>Papilionoideae</taxon>
        <taxon>50 kb inversion clade</taxon>
        <taxon>NPAAA clade</taxon>
        <taxon>Hologalegina</taxon>
        <taxon>IRL clade</taxon>
        <taxon>Fabeae</taxon>
        <taxon>Lathyrus</taxon>
    </lineage>
</organism>
<dbReference type="AlphaFoldDB" id="A0A9D4YDV9"/>
<name>A0A9D4YDV9_PEA</name>
<protein>
    <submittedName>
        <fullName evidence="2">Uncharacterized protein</fullName>
    </submittedName>
</protein>
<evidence type="ECO:0000313" key="3">
    <source>
        <dbReference type="Proteomes" id="UP001058974"/>
    </source>
</evidence>
<comment type="caution">
    <text evidence="2">The sequence shown here is derived from an EMBL/GenBank/DDBJ whole genome shotgun (WGS) entry which is preliminary data.</text>
</comment>
<reference evidence="2 3" key="1">
    <citation type="journal article" date="2022" name="Nat. Genet.">
        <title>Improved pea reference genome and pan-genome highlight genomic features and evolutionary characteristics.</title>
        <authorList>
            <person name="Yang T."/>
            <person name="Liu R."/>
            <person name="Luo Y."/>
            <person name="Hu S."/>
            <person name="Wang D."/>
            <person name="Wang C."/>
            <person name="Pandey M.K."/>
            <person name="Ge S."/>
            <person name="Xu Q."/>
            <person name="Li N."/>
            <person name="Li G."/>
            <person name="Huang Y."/>
            <person name="Saxena R.K."/>
            <person name="Ji Y."/>
            <person name="Li M."/>
            <person name="Yan X."/>
            <person name="He Y."/>
            <person name="Liu Y."/>
            <person name="Wang X."/>
            <person name="Xiang C."/>
            <person name="Varshney R.K."/>
            <person name="Ding H."/>
            <person name="Gao S."/>
            <person name="Zong X."/>
        </authorList>
    </citation>
    <scope>NUCLEOTIDE SEQUENCE [LARGE SCALE GENOMIC DNA]</scope>
    <source>
        <strain evidence="2 3">cv. Zhongwan 6</strain>
    </source>
</reference>
<accession>A0A9D4YDV9</accession>
<keyword evidence="3" id="KW-1185">Reference proteome</keyword>
<evidence type="ECO:0000256" key="1">
    <source>
        <dbReference type="SAM" id="MobiDB-lite"/>
    </source>
</evidence>
<dbReference type="Proteomes" id="UP001058974">
    <property type="component" value="Chromosome 2"/>
</dbReference>
<feature type="region of interest" description="Disordered" evidence="1">
    <location>
        <begin position="105"/>
        <end position="130"/>
    </location>
</feature>
<evidence type="ECO:0000313" key="2">
    <source>
        <dbReference type="EMBL" id="KAI5435390.1"/>
    </source>
</evidence>
<sequence>MDHSDVIIGVGPLSIVPRHVPTKRRARTPTAKKAKPSTISKSSNPSRSVQIPSSEIRNIEPFVAVKKPHSMTSLYLDPNKTIDVEPGVVAFVKGSIVPKAVGNIESTEKPGSEKLGFDSGTVSLDNPTSNKILGQSSMNVVDKDIVDKS</sequence>
<feature type="compositionally biased region" description="Basic and acidic residues" evidence="1">
    <location>
        <begin position="106"/>
        <end position="116"/>
    </location>
</feature>
<feature type="region of interest" description="Disordered" evidence="1">
    <location>
        <begin position="19"/>
        <end position="52"/>
    </location>
</feature>
<feature type="compositionally biased region" description="Basic residues" evidence="1">
    <location>
        <begin position="20"/>
        <end position="35"/>
    </location>
</feature>
<feature type="compositionally biased region" description="Polar residues" evidence="1">
    <location>
        <begin position="120"/>
        <end position="130"/>
    </location>
</feature>
<feature type="compositionally biased region" description="Polar residues" evidence="1">
    <location>
        <begin position="37"/>
        <end position="52"/>
    </location>
</feature>
<dbReference type="Gramene" id="Psat02G0199000-T1">
    <property type="protein sequence ID" value="KAI5435390.1"/>
    <property type="gene ID" value="KIW84_021990"/>
</dbReference>
<proteinExistence type="predicted"/>
<dbReference type="EMBL" id="JAMSHJ010000002">
    <property type="protein sequence ID" value="KAI5435390.1"/>
    <property type="molecule type" value="Genomic_DNA"/>
</dbReference>